<proteinExistence type="predicted"/>
<comment type="caution">
    <text evidence="1">The sequence shown here is derived from an EMBL/GenBank/DDBJ whole genome shotgun (WGS) entry which is preliminary data.</text>
</comment>
<protein>
    <submittedName>
        <fullName evidence="1">Uncharacterized protein</fullName>
    </submittedName>
</protein>
<dbReference type="Proteomes" id="UP000828390">
    <property type="component" value="Unassembled WGS sequence"/>
</dbReference>
<name>A0A9D4E3Z8_DREPO</name>
<accession>A0A9D4E3Z8</accession>
<organism evidence="1 2">
    <name type="scientific">Dreissena polymorpha</name>
    <name type="common">Zebra mussel</name>
    <name type="synonym">Mytilus polymorpha</name>
    <dbReference type="NCBI Taxonomy" id="45954"/>
    <lineage>
        <taxon>Eukaryota</taxon>
        <taxon>Metazoa</taxon>
        <taxon>Spiralia</taxon>
        <taxon>Lophotrochozoa</taxon>
        <taxon>Mollusca</taxon>
        <taxon>Bivalvia</taxon>
        <taxon>Autobranchia</taxon>
        <taxon>Heteroconchia</taxon>
        <taxon>Euheterodonta</taxon>
        <taxon>Imparidentia</taxon>
        <taxon>Neoheterodontei</taxon>
        <taxon>Myida</taxon>
        <taxon>Dreissenoidea</taxon>
        <taxon>Dreissenidae</taxon>
        <taxon>Dreissena</taxon>
    </lineage>
</organism>
<evidence type="ECO:0000313" key="2">
    <source>
        <dbReference type="Proteomes" id="UP000828390"/>
    </source>
</evidence>
<dbReference type="AlphaFoldDB" id="A0A9D4E3Z8"/>
<sequence>MIVGFINGCCEQQEWFFSRTENPSQPNGSHGIDLRIELVQHGHSYADATFHNRVNTTSNVSSSQYFTGCGCRVNPVRLSNTVEQIDDGQEG</sequence>
<reference evidence="1" key="1">
    <citation type="journal article" date="2019" name="bioRxiv">
        <title>The Genome of the Zebra Mussel, Dreissena polymorpha: A Resource for Invasive Species Research.</title>
        <authorList>
            <person name="McCartney M.A."/>
            <person name="Auch B."/>
            <person name="Kono T."/>
            <person name="Mallez S."/>
            <person name="Zhang Y."/>
            <person name="Obille A."/>
            <person name="Becker A."/>
            <person name="Abrahante J.E."/>
            <person name="Garbe J."/>
            <person name="Badalamenti J.P."/>
            <person name="Herman A."/>
            <person name="Mangelson H."/>
            <person name="Liachko I."/>
            <person name="Sullivan S."/>
            <person name="Sone E.D."/>
            <person name="Koren S."/>
            <person name="Silverstein K.A.T."/>
            <person name="Beckman K.B."/>
            <person name="Gohl D.M."/>
        </authorList>
    </citation>
    <scope>NUCLEOTIDE SEQUENCE</scope>
    <source>
        <strain evidence="1">Duluth1</strain>
        <tissue evidence="1">Whole animal</tissue>
    </source>
</reference>
<reference evidence="1" key="2">
    <citation type="submission" date="2020-11" db="EMBL/GenBank/DDBJ databases">
        <authorList>
            <person name="McCartney M.A."/>
            <person name="Auch B."/>
            <person name="Kono T."/>
            <person name="Mallez S."/>
            <person name="Becker A."/>
            <person name="Gohl D.M."/>
            <person name="Silverstein K.A.T."/>
            <person name="Koren S."/>
            <person name="Bechman K.B."/>
            <person name="Herman A."/>
            <person name="Abrahante J.E."/>
            <person name="Garbe J."/>
        </authorList>
    </citation>
    <scope>NUCLEOTIDE SEQUENCE</scope>
    <source>
        <strain evidence="1">Duluth1</strain>
        <tissue evidence="1">Whole animal</tissue>
    </source>
</reference>
<evidence type="ECO:0000313" key="1">
    <source>
        <dbReference type="EMBL" id="KAH3772045.1"/>
    </source>
</evidence>
<gene>
    <name evidence="1" type="ORF">DPMN_173377</name>
</gene>
<keyword evidence="2" id="KW-1185">Reference proteome</keyword>
<dbReference type="EMBL" id="JAIWYP010000009">
    <property type="protein sequence ID" value="KAH3772045.1"/>
    <property type="molecule type" value="Genomic_DNA"/>
</dbReference>